<dbReference type="STRING" id="936435.F8PU44"/>
<proteinExistence type="predicted"/>
<dbReference type="HOGENOM" id="CLU_501690_0_0_1"/>
<evidence type="ECO:0000256" key="1">
    <source>
        <dbReference type="SAM" id="MobiDB-lite"/>
    </source>
</evidence>
<dbReference type="InParanoid" id="F8PU44"/>
<feature type="region of interest" description="Disordered" evidence="1">
    <location>
        <begin position="1"/>
        <end position="102"/>
    </location>
</feature>
<organism evidence="3">
    <name type="scientific">Serpula lacrymans var. lacrymans (strain S7.3)</name>
    <name type="common">Dry rot fungus</name>
    <dbReference type="NCBI Taxonomy" id="936435"/>
    <lineage>
        <taxon>Eukaryota</taxon>
        <taxon>Fungi</taxon>
        <taxon>Dikarya</taxon>
        <taxon>Basidiomycota</taxon>
        <taxon>Agaricomycotina</taxon>
        <taxon>Agaricomycetes</taxon>
        <taxon>Agaricomycetidae</taxon>
        <taxon>Boletales</taxon>
        <taxon>Coniophorineae</taxon>
        <taxon>Serpulaceae</taxon>
        <taxon>Serpula</taxon>
    </lineage>
</organism>
<feature type="region of interest" description="Disordered" evidence="1">
    <location>
        <begin position="130"/>
        <end position="153"/>
    </location>
</feature>
<protein>
    <submittedName>
        <fullName evidence="2">Uncharacterized protein</fullName>
    </submittedName>
</protein>
<reference evidence="3" key="1">
    <citation type="journal article" date="2011" name="Science">
        <title>The plant cell wall-decomposing machinery underlies the functional diversity of forest fungi.</title>
        <authorList>
            <person name="Eastwood D.C."/>
            <person name="Floudas D."/>
            <person name="Binder M."/>
            <person name="Majcherczyk A."/>
            <person name="Schneider P."/>
            <person name="Aerts A."/>
            <person name="Asiegbu F.O."/>
            <person name="Baker S.E."/>
            <person name="Barry K."/>
            <person name="Bendiksby M."/>
            <person name="Blumentritt M."/>
            <person name="Coutinho P.M."/>
            <person name="Cullen D."/>
            <person name="de Vries R.P."/>
            <person name="Gathman A."/>
            <person name="Goodell B."/>
            <person name="Henrissat B."/>
            <person name="Ihrmark K."/>
            <person name="Kauserud H."/>
            <person name="Kohler A."/>
            <person name="LaButti K."/>
            <person name="Lapidus A."/>
            <person name="Lavin J.L."/>
            <person name="Lee Y.-H."/>
            <person name="Lindquist E."/>
            <person name="Lilly W."/>
            <person name="Lucas S."/>
            <person name="Morin E."/>
            <person name="Murat C."/>
            <person name="Oguiza J.A."/>
            <person name="Park J."/>
            <person name="Pisabarro A.G."/>
            <person name="Riley R."/>
            <person name="Rosling A."/>
            <person name="Salamov A."/>
            <person name="Schmidt O."/>
            <person name="Schmutz J."/>
            <person name="Skrede I."/>
            <person name="Stenlid J."/>
            <person name="Wiebenga A."/>
            <person name="Xie X."/>
            <person name="Kuees U."/>
            <person name="Hibbett D.S."/>
            <person name="Hoffmeister D."/>
            <person name="Hoegberg N."/>
            <person name="Martin F."/>
            <person name="Grigoriev I.V."/>
            <person name="Watkinson S.C."/>
        </authorList>
    </citation>
    <scope>NUCLEOTIDE SEQUENCE [LARGE SCALE GENOMIC DNA]</scope>
    <source>
        <strain evidence="3">strain S7.3</strain>
    </source>
</reference>
<accession>F8PU44</accession>
<dbReference type="Proteomes" id="UP000008063">
    <property type="component" value="Unassembled WGS sequence"/>
</dbReference>
<evidence type="ECO:0000313" key="2">
    <source>
        <dbReference type="EMBL" id="EGN99983.1"/>
    </source>
</evidence>
<name>F8PU44_SERL3</name>
<dbReference type="AlphaFoldDB" id="F8PU44"/>
<dbReference type="eggNOG" id="ENOG502SN85">
    <property type="taxonomic scope" value="Eukaryota"/>
</dbReference>
<keyword evidence="3" id="KW-1185">Reference proteome</keyword>
<dbReference type="EMBL" id="GL945479">
    <property type="protein sequence ID" value="EGN99983.1"/>
    <property type="molecule type" value="Genomic_DNA"/>
</dbReference>
<sequence length="543" mass="61562">MAKQQKHTKDARQALGASKTRRVAQTAESRASHARHKTFVQRRLPNRAQSPNDSGSEEPERERMDSQEDDNELSSEQRSDSGTMESEDTDISHISRQMSPGSLYKVARKAQIEANTAKEDARAMRCKYNDAMNGENEDSVGGQQGEEAKKRQERVDLRDNVVEHEQMVKGLGQKFEVTHALWLHEPTRTFQTSLDNEYDPLDRFDTIGSKLQGQLRDIMDVLPVKYHDDLQKRCSVMECKNKGQIWLVVFELEAQLYFNVLKETYEYHINYAGKFDVKSVFLNPILQKTISCIIRGPASVILMNEGEPSRATRNNETMDLKWGLDHTTPGMIAASAVLMTISRREGAESGIHWHEDFDNYLQFLLSGLKKQKRSVLHIFRQWDMALFPNTEHGLAGQLTNTGRDQLMQSVMAALDEDEDELAEEHRCCWTIINDILTFKDLVAATSAQQYYYPTGEGVRSGGAWDRSLGPLAACARTVGAALLYEEGFELFSDDEVSSTMGVESRRRFLPFNGIVVATTDCFSVQSKAPPTHRKYINHCMQTS</sequence>
<evidence type="ECO:0000313" key="3">
    <source>
        <dbReference type="Proteomes" id="UP000008063"/>
    </source>
</evidence>
<feature type="compositionally biased region" description="Polar residues" evidence="1">
    <location>
        <begin position="74"/>
        <end position="84"/>
    </location>
</feature>
<gene>
    <name evidence="2" type="ORF">SERLA73DRAFT_160054</name>
</gene>